<dbReference type="AlphaFoldDB" id="A0A7J8X992"/>
<proteinExistence type="predicted"/>
<gene>
    <name evidence="1" type="ORF">Goari_025393</name>
</gene>
<name>A0A7J8X992_GOSAI</name>
<evidence type="ECO:0000313" key="2">
    <source>
        <dbReference type="Proteomes" id="UP000593577"/>
    </source>
</evidence>
<protein>
    <submittedName>
        <fullName evidence="1">Uncharacterized protein</fullName>
    </submittedName>
</protein>
<comment type="caution">
    <text evidence="1">The sequence shown here is derived from an EMBL/GenBank/DDBJ whole genome shotgun (WGS) entry which is preliminary data.</text>
</comment>
<keyword evidence="2" id="KW-1185">Reference proteome</keyword>
<organism evidence="1 2">
    <name type="scientific">Gossypium aridum</name>
    <name type="common">American cotton</name>
    <name type="synonym">Erioxylum aridum</name>
    <dbReference type="NCBI Taxonomy" id="34290"/>
    <lineage>
        <taxon>Eukaryota</taxon>
        <taxon>Viridiplantae</taxon>
        <taxon>Streptophyta</taxon>
        <taxon>Embryophyta</taxon>
        <taxon>Tracheophyta</taxon>
        <taxon>Spermatophyta</taxon>
        <taxon>Magnoliopsida</taxon>
        <taxon>eudicotyledons</taxon>
        <taxon>Gunneridae</taxon>
        <taxon>Pentapetalae</taxon>
        <taxon>rosids</taxon>
        <taxon>malvids</taxon>
        <taxon>Malvales</taxon>
        <taxon>Malvaceae</taxon>
        <taxon>Malvoideae</taxon>
        <taxon>Gossypium</taxon>
    </lineage>
</organism>
<accession>A0A7J8X992</accession>
<reference evidence="1 2" key="1">
    <citation type="journal article" date="2019" name="Genome Biol. Evol.">
        <title>Insights into the evolution of the New World diploid cottons (Gossypium, subgenus Houzingenia) based on genome sequencing.</title>
        <authorList>
            <person name="Grover C.E."/>
            <person name="Arick M.A. 2nd"/>
            <person name="Thrash A."/>
            <person name="Conover J.L."/>
            <person name="Sanders W.S."/>
            <person name="Peterson D.G."/>
            <person name="Frelichowski J.E."/>
            <person name="Scheffler J.A."/>
            <person name="Scheffler B.E."/>
            <person name="Wendel J.F."/>
        </authorList>
    </citation>
    <scope>NUCLEOTIDE SEQUENCE [LARGE SCALE GENOMIC DNA]</scope>
    <source>
        <strain evidence="1">185</strain>
        <tissue evidence="1">Leaf</tissue>
    </source>
</reference>
<evidence type="ECO:0000313" key="1">
    <source>
        <dbReference type="EMBL" id="MBA0683762.1"/>
    </source>
</evidence>
<sequence>MSEARWFNYIRRKFLKIFQNAAHIWTRKSDERRCKSIYMEYSSKCFFHYRF</sequence>
<dbReference type="Proteomes" id="UP000593577">
    <property type="component" value="Unassembled WGS sequence"/>
</dbReference>
<dbReference type="EMBL" id="JABFAA010000006">
    <property type="protein sequence ID" value="MBA0683762.1"/>
    <property type="molecule type" value="Genomic_DNA"/>
</dbReference>